<evidence type="ECO:0000256" key="1">
    <source>
        <dbReference type="ARBA" id="ARBA00022741"/>
    </source>
</evidence>
<dbReference type="SUPFAM" id="SSF52540">
    <property type="entry name" value="P-loop containing nucleoside triphosphate hydrolases"/>
    <property type="match status" value="1"/>
</dbReference>
<accession>A0A6P0GFY9</accession>
<dbReference type="EMBL" id="JAAGWE010000014">
    <property type="protein sequence ID" value="NEM06188.1"/>
    <property type="molecule type" value="Genomic_DNA"/>
</dbReference>
<dbReference type="PROSITE" id="PS50043">
    <property type="entry name" value="HTH_LUXR_2"/>
    <property type="match status" value="1"/>
</dbReference>
<dbReference type="InterPro" id="IPR041664">
    <property type="entry name" value="AAA_16"/>
</dbReference>
<protein>
    <submittedName>
        <fullName evidence="4">AAA family ATPase</fullName>
    </submittedName>
</protein>
<organism evidence="4 5">
    <name type="scientific">Geodermatophilus normandii</name>
    <dbReference type="NCBI Taxonomy" id="1137989"/>
    <lineage>
        <taxon>Bacteria</taxon>
        <taxon>Bacillati</taxon>
        <taxon>Actinomycetota</taxon>
        <taxon>Actinomycetes</taxon>
        <taxon>Geodermatophilales</taxon>
        <taxon>Geodermatophilaceae</taxon>
        <taxon>Geodermatophilus</taxon>
    </lineage>
</organism>
<dbReference type="PANTHER" id="PTHR16305">
    <property type="entry name" value="TESTICULAR SOLUBLE ADENYLYL CYCLASE"/>
    <property type="match status" value="1"/>
</dbReference>
<keyword evidence="2" id="KW-0067">ATP-binding</keyword>
<proteinExistence type="predicted"/>
<dbReference type="Pfam" id="PF13191">
    <property type="entry name" value="AAA_16"/>
    <property type="match status" value="1"/>
</dbReference>
<dbReference type="GO" id="GO:0005737">
    <property type="term" value="C:cytoplasm"/>
    <property type="evidence" value="ECO:0007669"/>
    <property type="project" value="TreeGrafter"/>
</dbReference>
<keyword evidence="1" id="KW-0547">Nucleotide-binding</keyword>
<evidence type="ECO:0000259" key="3">
    <source>
        <dbReference type="PROSITE" id="PS50043"/>
    </source>
</evidence>
<evidence type="ECO:0000256" key="2">
    <source>
        <dbReference type="ARBA" id="ARBA00022840"/>
    </source>
</evidence>
<comment type="caution">
    <text evidence="4">The sequence shown here is derived from an EMBL/GenBank/DDBJ whole genome shotgun (WGS) entry which is preliminary data.</text>
</comment>
<dbReference type="PANTHER" id="PTHR16305:SF35">
    <property type="entry name" value="TRANSCRIPTIONAL ACTIVATOR DOMAIN"/>
    <property type="match status" value="1"/>
</dbReference>
<evidence type="ECO:0000313" key="5">
    <source>
        <dbReference type="Proteomes" id="UP000471126"/>
    </source>
</evidence>
<dbReference type="Pfam" id="PF00196">
    <property type="entry name" value="GerE"/>
    <property type="match status" value="1"/>
</dbReference>
<feature type="domain" description="HTH luxR-type" evidence="3">
    <location>
        <begin position="814"/>
        <end position="878"/>
    </location>
</feature>
<dbReference type="InterPro" id="IPR000792">
    <property type="entry name" value="Tscrpt_reg_LuxR_C"/>
</dbReference>
<dbReference type="Gene3D" id="1.10.10.10">
    <property type="entry name" value="Winged helix-like DNA-binding domain superfamily/Winged helix DNA-binding domain"/>
    <property type="match status" value="1"/>
</dbReference>
<gene>
    <name evidence="4" type="ORF">GCU54_09190</name>
</gene>
<dbReference type="CDD" id="cd06170">
    <property type="entry name" value="LuxR_C_like"/>
    <property type="match status" value="1"/>
</dbReference>
<dbReference type="SUPFAM" id="SSF46894">
    <property type="entry name" value="C-terminal effector domain of the bipartite response regulators"/>
    <property type="match status" value="1"/>
</dbReference>
<dbReference type="InterPro" id="IPR036388">
    <property type="entry name" value="WH-like_DNA-bd_sf"/>
</dbReference>
<dbReference type="InterPro" id="IPR027417">
    <property type="entry name" value="P-loop_NTPase"/>
</dbReference>
<dbReference type="SMART" id="SM00421">
    <property type="entry name" value="HTH_LUXR"/>
    <property type="match status" value="1"/>
</dbReference>
<dbReference type="InterPro" id="IPR016032">
    <property type="entry name" value="Sig_transdc_resp-reg_C-effctor"/>
</dbReference>
<dbReference type="AlphaFoldDB" id="A0A6P0GFY9"/>
<dbReference type="Proteomes" id="UP000471126">
    <property type="component" value="Unassembled WGS sequence"/>
</dbReference>
<reference evidence="4 5" key="1">
    <citation type="submission" date="2019-12" db="EMBL/GenBank/DDBJ databases">
        <title>WGS of CPCC 203550 I12A-02606.</title>
        <authorList>
            <person name="Jiang Z."/>
        </authorList>
    </citation>
    <scope>NUCLEOTIDE SEQUENCE [LARGE SCALE GENOMIC DNA]</scope>
    <source>
        <strain evidence="4 5">I12A-02606</strain>
    </source>
</reference>
<name>A0A6P0GFY9_9ACTN</name>
<dbReference type="GO" id="GO:0006355">
    <property type="term" value="P:regulation of DNA-templated transcription"/>
    <property type="evidence" value="ECO:0007669"/>
    <property type="project" value="InterPro"/>
</dbReference>
<evidence type="ECO:0000313" key="4">
    <source>
        <dbReference type="EMBL" id="NEM06188.1"/>
    </source>
</evidence>
<sequence>MVGRSRERRVLERLVADVVAGGSRVLVLRGESGVGRSALLAGLAERVAGWQLVRAAGAEAETGLAHGGLHQLCAPLLGHLPALPLPQRKALTTILGLAPGPSPDGFLVALATLSLVGAAAERGPLACIVDDVQELDAPSAQTLAFVARRLRAERVALVCAARSGSGDGVLAGLPALPVHGLAPADARTLLLGALHAPLDPAVTDRVVAESRGNPRALLALSRAWPPAELAGGFGIPDGRMVADDAVRRALQRLAQLPADTRLLVLTAAAEPLGDPALLRRAAQSLGVDMAAAAPAMDAGLLEVAGRVRFASPLLRPAVHAAASAGDRRRVHAALADACDTEADPDRRAWHRAAAGWGPDEAVAAALEATVGRARARGGLPAAAAFLARAAEATPLPAVRGTRALRAASVALQAGAPETARDLLALAERGPLDQLQRARADLLRAQGVLLSRGGGEAAPLLLAAVRRLERLDPALARDASLDACVAARSAAHLDEGDAGPAAGDPLPAALAALSGGRPGAVELGRAALARLREDTVSGTGSLRLPWWGGLLALELWDDDTAHLLAHRHLRAVREAGALGELVLALDSAVPVLVLCGESAAAATALAEAARVRETAGVTAAAPSALVLHAWRGEEAAVRDGTGDATVGGYARAVLCNGLGRYDEAFAAARGAGSGPHRLGVSGWALAELVESAVRSGRTDVARDAHRRLAARALACGTGWALGVEARARALLGEGRAAEEAFRAAVGHLAGTRVRAEHARTRLLYGEWLRRADRRADAREELGAAHRAFSGTGLRGLAERARRELLATGASVRPRAEEVRDALTPREADIARLARGGMSNPDIGARLFLSARTVEWHLRKVFTKLGINSRRELRWALQDGEGTGAG</sequence>
<dbReference type="PRINTS" id="PR00038">
    <property type="entry name" value="HTHLUXR"/>
</dbReference>
<dbReference type="GO" id="GO:0004016">
    <property type="term" value="F:adenylate cyclase activity"/>
    <property type="evidence" value="ECO:0007669"/>
    <property type="project" value="TreeGrafter"/>
</dbReference>
<dbReference type="GO" id="GO:0003677">
    <property type="term" value="F:DNA binding"/>
    <property type="evidence" value="ECO:0007669"/>
    <property type="project" value="InterPro"/>
</dbReference>
<dbReference type="GO" id="GO:0005524">
    <property type="term" value="F:ATP binding"/>
    <property type="evidence" value="ECO:0007669"/>
    <property type="project" value="UniProtKB-KW"/>
</dbReference>